<evidence type="ECO:0000256" key="1">
    <source>
        <dbReference type="SAM" id="MobiDB-lite"/>
    </source>
</evidence>
<organism evidence="2 3">
    <name type="scientific">Pseudo-nitzschia multistriata</name>
    <dbReference type="NCBI Taxonomy" id="183589"/>
    <lineage>
        <taxon>Eukaryota</taxon>
        <taxon>Sar</taxon>
        <taxon>Stramenopiles</taxon>
        <taxon>Ochrophyta</taxon>
        <taxon>Bacillariophyta</taxon>
        <taxon>Bacillariophyceae</taxon>
        <taxon>Bacillariophycidae</taxon>
        <taxon>Bacillariales</taxon>
        <taxon>Bacillariaceae</taxon>
        <taxon>Pseudo-nitzschia</taxon>
    </lineage>
</organism>
<evidence type="ECO:0000313" key="2">
    <source>
        <dbReference type="EMBL" id="VEU44597.1"/>
    </source>
</evidence>
<sequence length="210" mass="23105">MRPTAMKDCNLNVSTRICRVPRILVLVVTTMLLGPYQTHTVHSFAPMATDVARSRTVALEATTNSNCSRNADNGIDNRRSFVSSILSSAAVATLSVVIAPQPSLAAKRYVLDDETGEYIEQEDDGNWQAEWKSRYEQMSTMSKDEIFVAARGAGNTNLKDLENESPASKKRRAFSGCRDKPTRAKLGNIDEKSCTKRVLDGDIDFVLGAL</sequence>
<keyword evidence="3" id="KW-1185">Reference proteome</keyword>
<dbReference type="Proteomes" id="UP000291116">
    <property type="component" value="Unassembled WGS sequence"/>
</dbReference>
<dbReference type="OrthoDB" id="44853at2759"/>
<feature type="region of interest" description="Disordered" evidence="1">
    <location>
        <begin position="157"/>
        <end position="176"/>
    </location>
</feature>
<reference evidence="2 3" key="1">
    <citation type="submission" date="2019-01" db="EMBL/GenBank/DDBJ databases">
        <authorList>
            <person name="Ferrante I. M."/>
        </authorList>
    </citation>
    <scope>NUCLEOTIDE SEQUENCE [LARGE SCALE GENOMIC DNA]</scope>
    <source>
        <strain evidence="2 3">B856</strain>
    </source>
</reference>
<name>A0A448ZRC5_9STRA</name>
<protein>
    <submittedName>
        <fullName evidence="2">Uncharacterized protein</fullName>
    </submittedName>
</protein>
<accession>A0A448ZRC5</accession>
<dbReference type="AlphaFoldDB" id="A0A448ZRC5"/>
<dbReference type="EMBL" id="CAACVS010000651">
    <property type="protein sequence ID" value="VEU44597.1"/>
    <property type="molecule type" value="Genomic_DNA"/>
</dbReference>
<evidence type="ECO:0000313" key="3">
    <source>
        <dbReference type="Proteomes" id="UP000291116"/>
    </source>
</evidence>
<gene>
    <name evidence="2" type="ORF">PSNMU_V1.4_AUG-EV-PASAV3_0117140</name>
</gene>
<proteinExistence type="predicted"/>